<comment type="caution">
    <text evidence="1">The sequence shown here is derived from an EMBL/GenBank/DDBJ whole genome shotgun (WGS) entry which is preliminary data.</text>
</comment>
<dbReference type="EMBL" id="BAQW01000010">
    <property type="protein sequence ID" value="GBR14153.1"/>
    <property type="molecule type" value="Genomic_DNA"/>
</dbReference>
<reference evidence="1" key="1">
    <citation type="submission" date="2013-04" db="EMBL/GenBank/DDBJ databases">
        <title>The genome sequencing project of 58 acetic acid bacteria.</title>
        <authorList>
            <person name="Okamoto-Kainuma A."/>
            <person name="Ishikawa M."/>
            <person name="Umino S."/>
            <person name="Koizumi Y."/>
            <person name="Shiwa Y."/>
            <person name="Yoshikawa H."/>
            <person name="Matsutani M."/>
            <person name="Matsushita K."/>
        </authorList>
    </citation>
    <scope>NUCLEOTIDE SEQUENCE</scope>
    <source>
        <strain evidence="1">NRIC 0228</strain>
    </source>
</reference>
<evidence type="ECO:0000313" key="1">
    <source>
        <dbReference type="EMBL" id="GBR14153.1"/>
    </source>
</evidence>
<protein>
    <submittedName>
        <fullName evidence="1">Uncharacterized protein</fullName>
    </submittedName>
</protein>
<dbReference type="RefSeq" id="WP_099183155.1">
    <property type="nucleotide sequence ID" value="NZ_BAQW01000010.1"/>
</dbReference>
<evidence type="ECO:0000313" key="2">
    <source>
        <dbReference type="Proteomes" id="UP001061070"/>
    </source>
</evidence>
<gene>
    <name evidence="1" type="ORF">AA0228_2188</name>
</gene>
<sequence length="139" mass="15305">MTDTLDIKTAYPNRYYASYDTTATQPTTVTGWYDVWDMSDTSNVPAVSDMIPVTAEQWNDVSFHIGYGKGVKDGQIIDYVPPVPLTVQASYALDAARTFVQNDFILLGETPSQEWIDYQKALIAVVNGTSTTLPTAPQA</sequence>
<dbReference type="Proteomes" id="UP001061070">
    <property type="component" value="Unassembled WGS sequence"/>
</dbReference>
<accession>A0ABQ0QDC5</accession>
<keyword evidence="2" id="KW-1185">Reference proteome</keyword>
<proteinExistence type="predicted"/>
<organism evidence="1 2">
    <name type="scientific">Gluconobacter frateurii NRIC 0228</name>
    <dbReference type="NCBI Taxonomy" id="1307946"/>
    <lineage>
        <taxon>Bacteria</taxon>
        <taxon>Pseudomonadati</taxon>
        <taxon>Pseudomonadota</taxon>
        <taxon>Alphaproteobacteria</taxon>
        <taxon>Acetobacterales</taxon>
        <taxon>Acetobacteraceae</taxon>
        <taxon>Gluconobacter</taxon>
    </lineage>
</organism>
<name>A0ABQ0QDC5_9PROT</name>